<organism evidence="7 8">
    <name type="scientific">Mycoplasmopsis verecunda</name>
    <dbReference type="NCBI Taxonomy" id="171291"/>
    <lineage>
        <taxon>Bacteria</taxon>
        <taxon>Bacillati</taxon>
        <taxon>Mycoplasmatota</taxon>
        <taxon>Mycoplasmoidales</taxon>
        <taxon>Metamycoplasmataceae</taxon>
        <taxon>Mycoplasmopsis</taxon>
    </lineage>
</organism>
<dbReference type="GO" id="GO:0003723">
    <property type="term" value="F:RNA binding"/>
    <property type="evidence" value="ECO:0007669"/>
    <property type="project" value="InterPro"/>
</dbReference>
<protein>
    <recommendedName>
        <fullName evidence="3">tRNA pseudouridine(55) synthase</fullName>
        <ecNumber evidence="3">5.4.99.25</ecNumber>
    </recommendedName>
</protein>
<dbReference type="Proteomes" id="UP000190389">
    <property type="component" value="Unassembled WGS sequence"/>
</dbReference>
<evidence type="ECO:0000256" key="3">
    <source>
        <dbReference type="ARBA" id="ARBA00012787"/>
    </source>
</evidence>
<evidence type="ECO:0000313" key="7">
    <source>
        <dbReference type="EMBL" id="SJZ45565.1"/>
    </source>
</evidence>
<keyword evidence="5" id="KW-0413">Isomerase</keyword>
<evidence type="ECO:0000256" key="1">
    <source>
        <dbReference type="ARBA" id="ARBA00000385"/>
    </source>
</evidence>
<dbReference type="NCBIfam" id="TIGR00431">
    <property type="entry name" value="TruB"/>
    <property type="match status" value="1"/>
</dbReference>
<dbReference type="Gene3D" id="3.30.2350.10">
    <property type="entry name" value="Pseudouridine synthase"/>
    <property type="match status" value="1"/>
</dbReference>
<dbReference type="PANTHER" id="PTHR13767:SF2">
    <property type="entry name" value="PSEUDOURIDYLATE SYNTHASE TRUB1"/>
    <property type="match status" value="1"/>
</dbReference>
<dbReference type="RefSeq" id="WP_078746919.1">
    <property type="nucleotide sequence ID" value="NZ_CP137850.1"/>
</dbReference>
<dbReference type="STRING" id="171291.SAMN02745154_00167"/>
<evidence type="ECO:0000256" key="4">
    <source>
        <dbReference type="ARBA" id="ARBA00022694"/>
    </source>
</evidence>
<dbReference type="SUPFAM" id="SSF55120">
    <property type="entry name" value="Pseudouridine synthase"/>
    <property type="match status" value="1"/>
</dbReference>
<evidence type="ECO:0000256" key="5">
    <source>
        <dbReference type="ARBA" id="ARBA00023235"/>
    </source>
</evidence>
<feature type="domain" description="Pseudouridine synthase II N-terminal" evidence="6">
    <location>
        <begin position="22"/>
        <end position="170"/>
    </location>
</feature>
<dbReference type="EMBL" id="FUXF01000004">
    <property type="protein sequence ID" value="SJZ45565.1"/>
    <property type="molecule type" value="Genomic_DNA"/>
</dbReference>
<dbReference type="GO" id="GO:0160148">
    <property type="term" value="F:tRNA pseudouridine(55) synthase activity"/>
    <property type="evidence" value="ECO:0007669"/>
    <property type="project" value="UniProtKB-EC"/>
</dbReference>
<dbReference type="Pfam" id="PF01509">
    <property type="entry name" value="TruB_N"/>
    <property type="match status" value="1"/>
</dbReference>
<dbReference type="InterPro" id="IPR002501">
    <property type="entry name" value="PsdUridine_synth_N"/>
</dbReference>
<comment type="catalytic activity">
    <reaction evidence="1">
        <text>uridine(55) in tRNA = pseudouridine(55) in tRNA</text>
        <dbReference type="Rhea" id="RHEA:42532"/>
        <dbReference type="Rhea" id="RHEA-COMP:10101"/>
        <dbReference type="Rhea" id="RHEA-COMP:10102"/>
        <dbReference type="ChEBI" id="CHEBI:65314"/>
        <dbReference type="ChEBI" id="CHEBI:65315"/>
        <dbReference type="EC" id="5.4.99.25"/>
    </reaction>
</comment>
<evidence type="ECO:0000256" key="2">
    <source>
        <dbReference type="ARBA" id="ARBA00005642"/>
    </source>
</evidence>
<dbReference type="AlphaFoldDB" id="A0A1T4KSZ9"/>
<evidence type="ECO:0000313" key="8">
    <source>
        <dbReference type="Proteomes" id="UP000190389"/>
    </source>
</evidence>
<accession>A0A1T4KSZ9</accession>
<gene>
    <name evidence="7" type="ORF">SAMN02745154_00167</name>
</gene>
<keyword evidence="8" id="KW-1185">Reference proteome</keyword>
<dbReference type="GO" id="GO:0006400">
    <property type="term" value="P:tRNA modification"/>
    <property type="evidence" value="ECO:0007669"/>
    <property type="project" value="TreeGrafter"/>
</dbReference>
<dbReference type="OrthoDB" id="9802309at2"/>
<comment type="similarity">
    <text evidence="2">Belongs to the pseudouridine synthase TruB family. Type 1 subfamily.</text>
</comment>
<dbReference type="PANTHER" id="PTHR13767">
    <property type="entry name" value="TRNA-PSEUDOURIDINE SYNTHASE"/>
    <property type="match status" value="1"/>
</dbReference>
<dbReference type="InterPro" id="IPR014780">
    <property type="entry name" value="tRNA_psdUridine_synth_TruB"/>
</dbReference>
<proteinExistence type="inferred from homology"/>
<reference evidence="8" key="1">
    <citation type="submission" date="2017-02" db="EMBL/GenBank/DDBJ databases">
        <authorList>
            <person name="Varghese N."/>
            <person name="Submissions S."/>
        </authorList>
    </citation>
    <scope>NUCLEOTIDE SEQUENCE [LARGE SCALE GENOMIC DNA]</scope>
    <source>
        <strain evidence="8">ATCC 27862</strain>
    </source>
</reference>
<name>A0A1T4KSZ9_9BACT</name>
<dbReference type="InterPro" id="IPR020103">
    <property type="entry name" value="PsdUridine_synth_cat_dom_sf"/>
</dbReference>
<dbReference type="GO" id="GO:1990481">
    <property type="term" value="P:mRNA pseudouridine synthesis"/>
    <property type="evidence" value="ECO:0007669"/>
    <property type="project" value="TreeGrafter"/>
</dbReference>
<keyword evidence="4" id="KW-0819">tRNA processing</keyword>
<dbReference type="EC" id="5.4.99.25" evidence="3"/>
<evidence type="ECO:0000259" key="6">
    <source>
        <dbReference type="Pfam" id="PF01509"/>
    </source>
</evidence>
<sequence length="278" mass="31974">MFYKFNKPTGVYANKTVRSLQRELKASKIGHIGILDPLAEGLMIVATDFETKLLQYIDNKSKTYIAKAKLHYSSETYDTDSELIFHNEEKISLEQLINAVKYMKTTTSQLPPIWSAKKISGKKAYEYARNDEQVILKEQSINIHKYEILNFDYDKQEAKFLISVSEGTYIRSLLVDTAKYLNIHCVMSELKRIQVGKISLGNLQPNDYELIPVEELINLKQIELSIQDKKYIQNGNAFYCKNDNGMYLLINPANNLICAIGEIKDNIFQPKKVALERV</sequence>